<keyword evidence="6" id="KW-1185">Reference proteome</keyword>
<keyword evidence="3" id="KW-0687">Ribonucleoprotein</keyword>
<dbReference type="SMART" id="SM01413">
    <property type="entry name" value="Ribosomal_S19e"/>
    <property type="match status" value="1"/>
</dbReference>
<organism evidence="5 6">
    <name type="scientific">Dispira parvispora</name>
    <dbReference type="NCBI Taxonomy" id="1520584"/>
    <lineage>
        <taxon>Eukaryota</taxon>
        <taxon>Fungi</taxon>
        <taxon>Fungi incertae sedis</taxon>
        <taxon>Zoopagomycota</taxon>
        <taxon>Kickxellomycotina</taxon>
        <taxon>Dimargaritomycetes</taxon>
        <taxon>Dimargaritales</taxon>
        <taxon>Dimargaritaceae</taxon>
        <taxon>Dispira</taxon>
    </lineage>
</organism>
<dbReference type="InterPro" id="IPR001266">
    <property type="entry name" value="Ribosomal_eS19"/>
</dbReference>
<protein>
    <submittedName>
        <fullName evidence="5">Protein component of the small (40S) ribosomal subunit</fullName>
    </submittedName>
</protein>
<proteinExistence type="inferred from homology"/>
<keyword evidence="2" id="KW-0689">Ribosomal protein</keyword>
<name>A0A9W8AJ79_9FUNG</name>
<dbReference type="GO" id="GO:0003723">
    <property type="term" value="F:RNA binding"/>
    <property type="evidence" value="ECO:0007669"/>
    <property type="project" value="TreeGrafter"/>
</dbReference>
<dbReference type="GO" id="GO:0022627">
    <property type="term" value="C:cytosolic small ribosomal subunit"/>
    <property type="evidence" value="ECO:0007669"/>
    <property type="project" value="TreeGrafter"/>
</dbReference>
<evidence type="ECO:0000256" key="3">
    <source>
        <dbReference type="ARBA" id="ARBA00023274"/>
    </source>
</evidence>
<dbReference type="GO" id="GO:0006412">
    <property type="term" value="P:translation"/>
    <property type="evidence" value="ECO:0007669"/>
    <property type="project" value="InterPro"/>
</dbReference>
<evidence type="ECO:0000313" key="5">
    <source>
        <dbReference type="EMBL" id="KAJ1954142.1"/>
    </source>
</evidence>
<dbReference type="GO" id="GO:0000028">
    <property type="term" value="P:ribosomal small subunit assembly"/>
    <property type="evidence" value="ECO:0007669"/>
    <property type="project" value="TreeGrafter"/>
</dbReference>
<reference evidence="5" key="1">
    <citation type="submission" date="2022-07" db="EMBL/GenBank/DDBJ databases">
        <title>Phylogenomic reconstructions and comparative analyses of Kickxellomycotina fungi.</title>
        <authorList>
            <person name="Reynolds N.K."/>
            <person name="Stajich J.E."/>
            <person name="Barry K."/>
            <person name="Grigoriev I.V."/>
            <person name="Crous P."/>
            <person name="Smith M.E."/>
        </authorList>
    </citation>
    <scope>NUCLEOTIDE SEQUENCE</scope>
    <source>
        <strain evidence="5">RSA 1196</strain>
    </source>
</reference>
<dbReference type="Proteomes" id="UP001150925">
    <property type="component" value="Unassembled WGS sequence"/>
</dbReference>
<dbReference type="InterPro" id="IPR036390">
    <property type="entry name" value="WH_DNA-bd_sf"/>
</dbReference>
<feature type="region of interest" description="Disordered" evidence="4">
    <location>
        <begin position="119"/>
        <end position="143"/>
    </location>
</feature>
<dbReference type="Gene3D" id="1.10.10.10">
    <property type="entry name" value="Winged helix-like DNA-binding domain superfamily/Winged helix DNA-binding domain"/>
    <property type="match status" value="1"/>
</dbReference>
<dbReference type="InterPro" id="IPR018277">
    <property type="entry name" value="Ribosomal_eS19_CS"/>
</dbReference>
<comment type="similarity">
    <text evidence="1">Belongs to the eukaryotic ribosomal protein eS19 family.</text>
</comment>
<sequence length="143" mass="15692">MAGGCTVKDVNAHAFVKAYAAHLKRSGKLQVPKWVDIVKTSTAKELAPYDPDWFYTRAASVARYVYLRTKGVGSGGVAKRYGGQKRRGQRPNHYCVSSGSVSRKALQALEKIGVLEKDPKGGRRISSQGQRDLDRISAQVNIE</sequence>
<dbReference type="OrthoDB" id="428974at2759"/>
<dbReference type="PROSITE" id="PS00628">
    <property type="entry name" value="RIBOSOMAL_S19E"/>
    <property type="match status" value="1"/>
</dbReference>
<evidence type="ECO:0000256" key="1">
    <source>
        <dbReference type="ARBA" id="ARBA00010014"/>
    </source>
</evidence>
<dbReference type="AlphaFoldDB" id="A0A9W8AJ79"/>
<dbReference type="FunFam" id="1.10.10.10:FF:000118">
    <property type="entry name" value="40S ribosomal protein S19"/>
    <property type="match status" value="1"/>
</dbReference>
<dbReference type="Pfam" id="PF01090">
    <property type="entry name" value="Ribosomal_S19e"/>
    <property type="match status" value="1"/>
</dbReference>
<accession>A0A9W8AJ79</accession>
<evidence type="ECO:0000256" key="2">
    <source>
        <dbReference type="ARBA" id="ARBA00022980"/>
    </source>
</evidence>
<gene>
    <name evidence="5" type="primary">RPS19A</name>
    <name evidence="5" type="ORF">IWQ62_005830</name>
</gene>
<feature type="region of interest" description="Disordered" evidence="4">
    <location>
        <begin position="75"/>
        <end position="97"/>
    </location>
</feature>
<dbReference type="EMBL" id="JANBPY010002663">
    <property type="protein sequence ID" value="KAJ1954142.1"/>
    <property type="molecule type" value="Genomic_DNA"/>
</dbReference>
<comment type="caution">
    <text evidence="5">The sequence shown here is derived from an EMBL/GenBank/DDBJ whole genome shotgun (WGS) entry which is preliminary data.</text>
</comment>
<dbReference type="PANTHER" id="PTHR11710:SF0">
    <property type="entry name" value="40S RIBOSOMAL PROTEIN S19"/>
    <property type="match status" value="1"/>
</dbReference>
<dbReference type="InterPro" id="IPR036388">
    <property type="entry name" value="WH-like_DNA-bd_sf"/>
</dbReference>
<evidence type="ECO:0000313" key="6">
    <source>
        <dbReference type="Proteomes" id="UP001150925"/>
    </source>
</evidence>
<dbReference type="GO" id="GO:0003735">
    <property type="term" value="F:structural constituent of ribosome"/>
    <property type="evidence" value="ECO:0007669"/>
    <property type="project" value="InterPro"/>
</dbReference>
<evidence type="ECO:0000256" key="4">
    <source>
        <dbReference type="SAM" id="MobiDB-lite"/>
    </source>
</evidence>
<dbReference type="PANTHER" id="PTHR11710">
    <property type="entry name" value="40S RIBOSOMAL PROTEIN S19"/>
    <property type="match status" value="1"/>
</dbReference>
<dbReference type="SUPFAM" id="SSF46785">
    <property type="entry name" value="Winged helix' DNA-binding domain"/>
    <property type="match status" value="1"/>
</dbReference>